<organism evidence="1">
    <name type="scientific">Solanum chacoense</name>
    <name type="common">Chaco potato</name>
    <dbReference type="NCBI Taxonomy" id="4108"/>
    <lineage>
        <taxon>Eukaryota</taxon>
        <taxon>Viridiplantae</taxon>
        <taxon>Streptophyta</taxon>
        <taxon>Embryophyta</taxon>
        <taxon>Tracheophyta</taxon>
        <taxon>Spermatophyta</taxon>
        <taxon>Magnoliopsida</taxon>
        <taxon>eudicotyledons</taxon>
        <taxon>Gunneridae</taxon>
        <taxon>Pentapetalae</taxon>
        <taxon>asterids</taxon>
        <taxon>lamiids</taxon>
        <taxon>Solanales</taxon>
        <taxon>Solanaceae</taxon>
        <taxon>Solanoideae</taxon>
        <taxon>Solaneae</taxon>
        <taxon>Solanum</taxon>
    </lineage>
</organism>
<proteinExistence type="predicted"/>
<dbReference type="EMBL" id="GEDG01015113">
    <property type="protein sequence ID" value="JAP23773.1"/>
    <property type="molecule type" value="Transcribed_RNA"/>
</dbReference>
<dbReference type="AlphaFoldDB" id="A0A0V0HU09"/>
<protein>
    <submittedName>
        <fullName evidence="1">Putative ovule protein</fullName>
    </submittedName>
</protein>
<sequence>MLDFLQIFLYQTSILTSQPNKACYFPAKQSMLLCRVFSPSRCISSATTQPAAIVIQMCVQISQCRYNCCVLAITICLLDLCYHGNCSNVLKRNSRPVDLPVILKLRFQPY</sequence>
<reference evidence="1" key="1">
    <citation type="submission" date="2015-12" db="EMBL/GenBank/DDBJ databases">
        <title>Gene expression during late stages of embryo sac development: a critical building block for successful pollen-pistil interactions.</title>
        <authorList>
            <person name="Liu Y."/>
            <person name="Joly V."/>
            <person name="Sabar M."/>
            <person name="Matton D.P."/>
        </authorList>
    </citation>
    <scope>NUCLEOTIDE SEQUENCE</scope>
</reference>
<evidence type="ECO:0000313" key="1">
    <source>
        <dbReference type="EMBL" id="JAP23773.1"/>
    </source>
</evidence>
<name>A0A0V0HU09_SOLCH</name>
<accession>A0A0V0HU09</accession>